<name>A0A077ELP2_9FLAO</name>
<dbReference type="HOGENOM" id="CLU_3269381_0_0_10"/>
<protein>
    <submittedName>
        <fullName evidence="1">Uncharacterized protein</fullName>
    </submittedName>
</protein>
<dbReference type="Proteomes" id="UP000028933">
    <property type="component" value="Chromosome"/>
</dbReference>
<sequence length="41" mass="4479">MLRSHPGGFSGAGCVGLASANIEIIYESGRRIEEKKYNNPR</sequence>
<evidence type="ECO:0000313" key="2">
    <source>
        <dbReference type="Proteomes" id="UP000028933"/>
    </source>
</evidence>
<proteinExistence type="predicted"/>
<reference evidence="1" key="1">
    <citation type="journal article" date="2013" name="Lancet">
        <title>First case of E anophelis outbreak in an intensive-care unit.</title>
        <authorList>
            <person name="Teo J."/>
            <person name="Tan S.Y."/>
            <person name="Tay M."/>
            <person name="Ding Y."/>
            <person name="Kjelleberg S."/>
            <person name="Givskov M."/>
            <person name="Lin R.T."/>
            <person name="Yang L."/>
        </authorList>
    </citation>
    <scope>NUCLEOTIDE SEQUENCE [LARGE SCALE GENOMIC DNA]</scope>
    <source>
        <strain evidence="1">NUHP1</strain>
    </source>
</reference>
<dbReference type="STRING" id="1338011.BD94_2630"/>
<organism evidence="1 2">
    <name type="scientific">Elizabethkingia anophelis NUHP1</name>
    <dbReference type="NCBI Taxonomy" id="1338011"/>
    <lineage>
        <taxon>Bacteria</taxon>
        <taxon>Pseudomonadati</taxon>
        <taxon>Bacteroidota</taxon>
        <taxon>Flavobacteriia</taxon>
        <taxon>Flavobacteriales</taxon>
        <taxon>Weeksellaceae</taxon>
        <taxon>Elizabethkingia</taxon>
    </lineage>
</organism>
<dbReference type="KEGG" id="eao:BD94_2630"/>
<gene>
    <name evidence="1" type="ORF">BD94_2630</name>
</gene>
<dbReference type="AlphaFoldDB" id="A0A077ELP2"/>
<evidence type="ECO:0000313" key="1">
    <source>
        <dbReference type="EMBL" id="AIL46405.1"/>
    </source>
</evidence>
<reference evidence="1" key="2">
    <citation type="journal article" date="2015" name="Genome Biol. Evol.">
        <title>Complete Genome Sequence and Transcriptomic Analysis of the Novel Pathogen Elizabethkingia anophelis in Response to Oxidative Stress.</title>
        <authorList>
            <person name="Li Y."/>
            <person name="Liu Y."/>
            <person name="Chew S.C."/>
            <person name="Tay M."/>
            <person name="Salido M.M."/>
            <person name="Teo J."/>
            <person name="Lauro F.M."/>
            <person name="Givskov M."/>
            <person name="Yang L."/>
        </authorList>
    </citation>
    <scope>NUCLEOTIDE SEQUENCE</scope>
    <source>
        <strain evidence="1">NUHP1</strain>
    </source>
</reference>
<dbReference type="EMBL" id="CP007547">
    <property type="protein sequence ID" value="AIL46405.1"/>
    <property type="molecule type" value="Genomic_DNA"/>
</dbReference>
<accession>A0A077ELP2</accession>